<evidence type="ECO:0000256" key="6">
    <source>
        <dbReference type="ARBA" id="ARBA00022990"/>
    </source>
</evidence>
<feature type="domain" description="AMP-dependent synthetase/ligase" evidence="8">
    <location>
        <begin position="74"/>
        <end position="456"/>
    </location>
</feature>
<dbReference type="SUPFAM" id="SSF56801">
    <property type="entry name" value="Acetyl-CoA synthetase-like"/>
    <property type="match status" value="1"/>
</dbReference>
<dbReference type="Pfam" id="PF16177">
    <property type="entry name" value="ACAS_N"/>
    <property type="match status" value="1"/>
</dbReference>
<dbReference type="InterPro" id="IPR045851">
    <property type="entry name" value="AMP-bd_C_sf"/>
</dbReference>
<evidence type="ECO:0000256" key="7">
    <source>
        <dbReference type="SAM" id="Phobius"/>
    </source>
</evidence>
<evidence type="ECO:0000313" key="12">
    <source>
        <dbReference type="Proteomes" id="UP001139179"/>
    </source>
</evidence>
<feature type="transmembrane region" description="Helical" evidence="7">
    <location>
        <begin position="290"/>
        <end position="312"/>
    </location>
</feature>
<keyword evidence="12" id="KW-1185">Reference proteome</keyword>
<dbReference type="InterPro" id="IPR025110">
    <property type="entry name" value="AMP-bd_C"/>
</dbReference>
<dbReference type="PROSITE" id="PS00455">
    <property type="entry name" value="AMP_BINDING"/>
    <property type="match status" value="1"/>
</dbReference>
<dbReference type="InterPro" id="IPR032387">
    <property type="entry name" value="ACAS_N"/>
</dbReference>
<keyword evidence="6" id="KW-0007">Acetylation</keyword>
<accession>A0A9X2DM17</accession>
<evidence type="ECO:0000259" key="10">
    <source>
        <dbReference type="Pfam" id="PF16177"/>
    </source>
</evidence>
<dbReference type="InterPro" id="IPR000873">
    <property type="entry name" value="AMP-dep_synth/lig_dom"/>
</dbReference>
<feature type="transmembrane region" description="Helical" evidence="7">
    <location>
        <begin position="121"/>
        <end position="145"/>
    </location>
</feature>
<keyword evidence="3" id="KW-0436">Ligase</keyword>
<dbReference type="EMBL" id="JAMBOL010000001">
    <property type="protein sequence ID" value="MCM3712607.1"/>
    <property type="molecule type" value="Genomic_DNA"/>
</dbReference>
<dbReference type="Gene3D" id="3.40.50.12780">
    <property type="entry name" value="N-terminal domain of ligase-like"/>
    <property type="match status" value="1"/>
</dbReference>
<evidence type="ECO:0000259" key="8">
    <source>
        <dbReference type="Pfam" id="PF00501"/>
    </source>
</evidence>
<dbReference type="InterPro" id="IPR042099">
    <property type="entry name" value="ANL_N_sf"/>
</dbReference>
<comment type="caution">
    <text evidence="11">The sequence shown here is derived from an EMBL/GenBank/DDBJ whole genome shotgun (WGS) entry which is preliminary data.</text>
</comment>
<dbReference type="GO" id="GO:0005524">
    <property type="term" value="F:ATP binding"/>
    <property type="evidence" value="ECO:0007669"/>
    <property type="project" value="UniProtKB-KW"/>
</dbReference>
<feature type="domain" description="AMP-binding enzyme C-terminal" evidence="9">
    <location>
        <begin position="511"/>
        <end position="589"/>
    </location>
</feature>
<evidence type="ECO:0000259" key="9">
    <source>
        <dbReference type="Pfam" id="PF13193"/>
    </source>
</evidence>
<evidence type="ECO:0000256" key="4">
    <source>
        <dbReference type="ARBA" id="ARBA00022741"/>
    </source>
</evidence>
<dbReference type="RefSeq" id="WP_251221800.1">
    <property type="nucleotide sequence ID" value="NZ_JAMBOL010000001.1"/>
</dbReference>
<comment type="similarity">
    <text evidence="1">Belongs to the ATP-dependent AMP-binding enzyme family.</text>
</comment>
<keyword evidence="7" id="KW-0472">Membrane</keyword>
<keyword evidence="5" id="KW-0067">ATP-binding</keyword>
<dbReference type="PANTHER" id="PTHR24095:SF14">
    <property type="entry name" value="ACETYL-COENZYME A SYNTHETASE 1"/>
    <property type="match status" value="1"/>
</dbReference>
<dbReference type="Gene3D" id="3.30.300.30">
    <property type="match status" value="1"/>
</dbReference>
<keyword evidence="7" id="KW-1133">Transmembrane helix</keyword>
<evidence type="ECO:0000313" key="11">
    <source>
        <dbReference type="EMBL" id="MCM3712607.1"/>
    </source>
</evidence>
<proteinExistence type="inferred from homology"/>
<dbReference type="GO" id="GO:0006085">
    <property type="term" value="P:acetyl-CoA biosynthetic process"/>
    <property type="evidence" value="ECO:0007669"/>
    <property type="project" value="TreeGrafter"/>
</dbReference>
<organism evidence="11 12">
    <name type="scientific">Halalkalibacter oceani</name>
    <dbReference type="NCBI Taxonomy" id="1653776"/>
    <lineage>
        <taxon>Bacteria</taxon>
        <taxon>Bacillati</taxon>
        <taxon>Bacillota</taxon>
        <taxon>Bacilli</taxon>
        <taxon>Bacillales</taxon>
        <taxon>Bacillaceae</taxon>
        <taxon>Halalkalibacter</taxon>
    </lineage>
</organism>
<evidence type="ECO:0000256" key="3">
    <source>
        <dbReference type="ARBA" id="ARBA00022598"/>
    </source>
</evidence>
<dbReference type="InterPro" id="IPR020845">
    <property type="entry name" value="AMP-binding_CS"/>
</dbReference>
<dbReference type="Pfam" id="PF00501">
    <property type="entry name" value="AMP-binding"/>
    <property type="match status" value="1"/>
</dbReference>
<evidence type="ECO:0000256" key="5">
    <source>
        <dbReference type="ARBA" id="ARBA00022840"/>
    </source>
</evidence>
<protein>
    <recommendedName>
        <fullName evidence="2">acetate--CoA ligase</fullName>
        <ecNumber evidence="2">6.2.1.1</ecNumber>
    </recommendedName>
</protein>
<dbReference type="AlphaFoldDB" id="A0A9X2DM17"/>
<reference evidence="11" key="1">
    <citation type="submission" date="2022-05" db="EMBL/GenBank/DDBJ databases">
        <title>Comparative Genomics of Spacecraft Associated Microbes.</title>
        <authorList>
            <person name="Tran M.T."/>
            <person name="Wright A."/>
            <person name="Seuylemezian A."/>
            <person name="Eisen J."/>
            <person name="Coil D."/>
        </authorList>
    </citation>
    <scope>NUCLEOTIDE SEQUENCE</scope>
    <source>
        <strain evidence="11">214.1.1</strain>
    </source>
</reference>
<feature type="domain" description="Acetyl-coenzyme A synthetase N-terminal" evidence="10">
    <location>
        <begin position="9"/>
        <end position="66"/>
    </location>
</feature>
<evidence type="ECO:0000256" key="1">
    <source>
        <dbReference type="ARBA" id="ARBA00006432"/>
    </source>
</evidence>
<evidence type="ECO:0000256" key="2">
    <source>
        <dbReference type="ARBA" id="ARBA00013275"/>
    </source>
</evidence>
<dbReference type="GO" id="GO:0003987">
    <property type="term" value="F:acetate-CoA ligase activity"/>
    <property type="evidence" value="ECO:0007669"/>
    <property type="project" value="UniProtKB-EC"/>
</dbReference>
<name>A0A9X2DM17_9BACI</name>
<dbReference type="EC" id="6.2.1.1" evidence="2"/>
<gene>
    <name evidence="11" type="ORF">M3202_00800</name>
</gene>
<dbReference type="Pfam" id="PF13193">
    <property type="entry name" value="AMP-binding_C"/>
    <property type="match status" value="1"/>
</dbReference>
<keyword evidence="4" id="KW-0547">Nucleotide-binding</keyword>
<sequence length="625" mass="70087">MERLGFTDYEEFYERSITDPGWFWEQAEKELGISWYRRYERAYDPARGIEWPIWYRGGLLNASYNAIEKWSATAEYRQQPALFWEGEDRQKRSMSFQELTEETERIAAGLKKLGVKRGDVVMIYMPVLAETVIALMAIAKLGAIFSPIFSGYGYEAVATRLQAAEAVAVITADGYFRKGQEIAMKQELDQALALCPTVQHVVVVERLKTAVSWKEGRDVKWTALLHSPPLKKTETMNSDDPLMILYTSGTSGKPKGTVHTHSGFPLKAAFDAGICMDVNKKDRMFWYTDFGWMMGPFLMFGALLNGAAIVLYEGAPDYPAPDRLWQLATEYKVTHFGLSPTLVRALMKYGEQWTQRHELSELKVLASTGEPWNDKPWEWLFTHVGKSRLPIINYSGGTEIAGGILGNILIRPIEPSTFNAALPGMAAAVYSAEGKEVIEEAGELILTKPWVGMTNGFWNEPERYIETYWSRWPSVWVHGDTAVRSASGYWRISGRSDDTFTIAGKRIGPNEFETALVSHSAVHEAGAISIPDPIKGEAAICFVVLHGDVSANESLKQELKTHLARTLGKAFIPQAIHFIPDLPKTKNGKVMRRILKATYAGEEVGNQTALENPEIVNEIKALRPK</sequence>
<dbReference type="Proteomes" id="UP001139179">
    <property type="component" value="Unassembled WGS sequence"/>
</dbReference>
<keyword evidence="7" id="KW-0812">Transmembrane</keyword>
<dbReference type="PANTHER" id="PTHR24095">
    <property type="entry name" value="ACETYL-COENZYME A SYNTHETASE"/>
    <property type="match status" value="1"/>
</dbReference>